<accession>A0A0B2SKN8</accession>
<feature type="domain" description="Reverse transcriptase zinc-binding" evidence="1">
    <location>
        <begin position="77"/>
        <end position="132"/>
    </location>
</feature>
<feature type="non-terminal residue" evidence="2">
    <location>
        <position position="1"/>
    </location>
</feature>
<dbReference type="EMBL" id="KN642882">
    <property type="protein sequence ID" value="KHN44837.1"/>
    <property type="molecule type" value="Genomic_DNA"/>
</dbReference>
<dbReference type="Proteomes" id="UP000053555">
    <property type="component" value="Unassembled WGS sequence"/>
</dbReference>
<gene>
    <name evidence="2" type="ORF">glysoja_024408</name>
</gene>
<reference evidence="2" key="1">
    <citation type="submission" date="2014-07" db="EMBL/GenBank/DDBJ databases">
        <title>Identification of a novel salt tolerance gene in wild soybean by whole-genome sequencing.</title>
        <authorList>
            <person name="Lam H.-M."/>
            <person name="Qi X."/>
            <person name="Li M.-W."/>
            <person name="Liu X."/>
            <person name="Xie M."/>
            <person name="Ni M."/>
            <person name="Xu X."/>
        </authorList>
    </citation>
    <scope>NUCLEOTIDE SEQUENCE [LARGE SCALE GENOMIC DNA]</scope>
    <source>
        <tissue evidence="2">Root</tissue>
    </source>
</reference>
<evidence type="ECO:0000313" key="2">
    <source>
        <dbReference type="EMBL" id="KHN44837.1"/>
    </source>
</evidence>
<dbReference type="Pfam" id="PF13966">
    <property type="entry name" value="zf-RVT"/>
    <property type="match status" value="1"/>
</dbReference>
<name>A0A0B2SKN8_GLYSO</name>
<dbReference type="AlphaFoldDB" id="A0A0B2SKN8"/>
<sequence length="132" mass="15505">EPWLTKGNNSYVSSNNFVGNPNLKVGDLIDHNSLAWKKDMVEANFNTIDIENIPSIPLLHKKDMDKLIWKFSPNGEYIVRSAYHNVMNNLLDTSHLKRESNWMNIWQLNSLPKIKHFLWRFLRGCLPTRENL</sequence>
<evidence type="ECO:0000259" key="1">
    <source>
        <dbReference type="Pfam" id="PF13966"/>
    </source>
</evidence>
<protein>
    <recommendedName>
        <fullName evidence="1">Reverse transcriptase zinc-binding domain-containing protein</fullName>
    </recommendedName>
</protein>
<feature type="non-terminal residue" evidence="2">
    <location>
        <position position="132"/>
    </location>
</feature>
<proteinExistence type="predicted"/>
<organism evidence="2">
    <name type="scientific">Glycine soja</name>
    <name type="common">Wild soybean</name>
    <dbReference type="NCBI Taxonomy" id="3848"/>
    <lineage>
        <taxon>Eukaryota</taxon>
        <taxon>Viridiplantae</taxon>
        <taxon>Streptophyta</taxon>
        <taxon>Embryophyta</taxon>
        <taxon>Tracheophyta</taxon>
        <taxon>Spermatophyta</taxon>
        <taxon>Magnoliopsida</taxon>
        <taxon>eudicotyledons</taxon>
        <taxon>Gunneridae</taxon>
        <taxon>Pentapetalae</taxon>
        <taxon>rosids</taxon>
        <taxon>fabids</taxon>
        <taxon>Fabales</taxon>
        <taxon>Fabaceae</taxon>
        <taxon>Papilionoideae</taxon>
        <taxon>50 kb inversion clade</taxon>
        <taxon>NPAAA clade</taxon>
        <taxon>indigoferoid/millettioid clade</taxon>
        <taxon>Phaseoleae</taxon>
        <taxon>Glycine</taxon>
        <taxon>Glycine subgen. Soja</taxon>
    </lineage>
</organism>
<dbReference type="InterPro" id="IPR026960">
    <property type="entry name" value="RVT-Znf"/>
</dbReference>